<dbReference type="EMBL" id="CM029048">
    <property type="protein sequence ID" value="KAG2578638.1"/>
    <property type="molecule type" value="Genomic_DNA"/>
</dbReference>
<keyword evidence="2" id="KW-1185">Reference proteome</keyword>
<evidence type="ECO:0000313" key="1">
    <source>
        <dbReference type="EMBL" id="KAG2578638.1"/>
    </source>
</evidence>
<proteinExistence type="predicted"/>
<name>A0A8T0R0D2_PANVG</name>
<accession>A0A8T0R0D2</accession>
<reference evidence="1" key="1">
    <citation type="submission" date="2020-05" db="EMBL/GenBank/DDBJ databases">
        <title>WGS assembly of Panicum virgatum.</title>
        <authorList>
            <person name="Lovell J.T."/>
            <person name="Jenkins J."/>
            <person name="Shu S."/>
            <person name="Juenger T.E."/>
            <person name="Schmutz J."/>
        </authorList>
    </citation>
    <scope>NUCLEOTIDE SEQUENCE</scope>
    <source>
        <strain evidence="1">AP13</strain>
    </source>
</reference>
<gene>
    <name evidence="1" type="ORF">PVAP13_6NG122700</name>
</gene>
<dbReference type="PANTHER" id="PTHR34838">
    <property type="entry name" value="OS08G0142100 PROTEIN-RELATED"/>
    <property type="match status" value="1"/>
</dbReference>
<dbReference type="AlphaFoldDB" id="A0A8T0R0D2"/>
<evidence type="ECO:0000313" key="2">
    <source>
        <dbReference type="Proteomes" id="UP000823388"/>
    </source>
</evidence>
<comment type="caution">
    <text evidence="1">The sequence shown here is derived from an EMBL/GenBank/DDBJ whole genome shotgun (WGS) entry which is preliminary data.</text>
</comment>
<organism evidence="1 2">
    <name type="scientific">Panicum virgatum</name>
    <name type="common">Blackwell switchgrass</name>
    <dbReference type="NCBI Taxonomy" id="38727"/>
    <lineage>
        <taxon>Eukaryota</taxon>
        <taxon>Viridiplantae</taxon>
        <taxon>Streptophyta</taxon>
        <taxon>Embryophyta</taxon>
        <taxon>Tracheophyta</taxon>
        <taxon>Spermatophyta</taxon>
        <taxon>Magnoliopsida</taxon>
        <taxon>Liliopsida</taxon>
        <taxon>Poales</taxon>
        <taxon>Poaceae</taxon>
        <taxon>PACMAD clade</taxon>
        <taxon>Panicoideae</taxon>
        <taxon>Panicodae</taxon>
        <taxon>Paniceae</taxon>
        <taxon>Panicinae</taxon>
        <taxon>Panicum</taxon>
        <taxon>Panicum sect. Hiantes</taxon>
    </lineage>
</organism>
<protein>
    <submittedName>
        <fullName evidence="1">Uncharacterized protein</fullName>
    </submittedName>
</protein>
<sequence>MLKDGLINRRHRIMRSGCVGDLRRAQRALATVEGQMRRCSFAHTRQEYVEASVAIRHCTDKLASVGPTPVRLHHSVVRSRESTVLASRLAASLMARPYACFEI</sequence>
<dbReference type="Proteomes" id="UP000823388">
    <property type="component" value="Chromosome 6N"/>
</dbReference>